<dbReference type="InterPro" id="IPR015421">
    <property type="entry name" value="PyrdxlP-dep_Trfase_major"/>
</dbReference>
<dbReference type="PANTHER" id="PTHR43795:SF22">
    <property type="entry name" value="TRYPTOPHAN AMINOTRANSFERASE-RELATED PROTEIN 2"/>
    <property type="match status" value="1"/>
</dbReference>
<dbReference type="InterPro" id="IPR015424">
    <property type="entry name" value="PyrdxlP-dep_Trfase"/>
</dbReference>
<keyword evidence="4" id="KW-1185">Reference proteome</keyword>
<name>A0ABR2RBB0_9ROSI</name>
<evidence type="ECO:0000313" key="3">
    <source>
        <dbReference type="EMBL" id="KAK9010044.1"/>
    </source>
</evidence>
<protein>
    <recommendedName>
        <fullName evidence="2">Alliinase C-terminal domain-containing protein</fullName>
    </recommendedName>
</protein>
<feature type="domain" description="Alliinase C-terminal" evidence="2">
    <location>
        <begin position="43"/>
        <end position="101"/>
    </location>
</feature>
<dbReference type="PANTHER" id="PTHR43795">
    <property type="entry name" value="BIFUNCTIONAL ASPARTATE AMINOTRANSFERASE AND GLUTAMATE/ASPARTATE-PREPHENATE AMINOTRANSFERASE-RELATED"/>
    <property type="match status" value="1"/>
</dbReference>
<reference evidence="3 4" key="1">
    <citation type="journal article" date="2024" name="G3 (Bethesda)">
        <title>Genome assembly of Hibiscus sabdariffa L. provides insights into metabolisms of medicinal natural products.</title>
        <authorList>
            <person name="Kim T."/>
        </authorList>
    </citation>
    <scope>NUCLEOTIDE SEQUENCE [LARGE SCALE GENOMIC DNA]</scope>
    <source>
        <strain evidence="3">TK-2024</strain>
        <tissue evidence="3">Old leaves</tissue>
    </source>
</reference>
<evidence type="ECO:0000259" key="2">
    <source>
        <dbReference type="Pfam" id="PF04864"/>
    </source>
</evidence>
<dbReference type="Pfam" id="PF04864">
    <property type="entry name" value="Alliinase_C"/>
    <property type="match status" value="1"/>
</dbReference>
<organism evidence="3 4">
    <name type="scientific">Hibiscus sabdariffa</name>
    <name type="common">roselle</name>
    <dbReference type="NCBI Taxonomy" id="183260"/>
    <lineage>
        <taxon>Eukaryota</taxon>
        <taxon>Viridiplantae</taxon>
        <taxon>Streptophyta</taxon>
        <taxon>Embryophyta</taxon>
        <taxon>Tracheophyta</taxon>
        <taxon>Spermatophyta</taxon>
        <taxon>Magnoliopsida</taxon>
        <taxon>eudicotyledons</taxon>
        <taxon>Gunneridae</taxon>
        <taxon>Pentapetalae</taxon>
        <taxon>rosids</taxon>
        <taxon>malvids</taxon>
        <taxon>Malvales</taxon>
        <taxon>Malvaceae</taxon>
        <taxon>Malvoideae</taxon>
        <taxon>Hibiscus</taxon>
    </lineage>
</organism>
<evidence type="ECO:0000313" key="4">
    <source>
        <dbReference type="Proteomes" id="UP001396334"/>
    </source>
</evidence>
<proteinExistence type="predicted"/>
<accession>A0ABR2RBB0</accession>
<dbReference type="EMBL" id="JBBPBN010000024">
    <property type="protein sequence ID" value="KAK9010044.1"/>
    <property type="molecule type" value="Genomic_DNA"/>
</dbReference>
<gene>
    <name evidence="3" type="ORF">V6N11_036561</name>
</gene>
<evidence type="ECO:0000256" key="1">
    <source>
        <dbReference type="ARBA" id="ARBA00022898"/>
    </source>
</evidence>
<comment type="caution">
    <text evidence="3">The sequence shown here is derived from an EMBL/GenBank/DDBJ whole genome shotgun (WGS) entry which is preliminary data.</text>
</comment>
<dbReference type="Gene3D" id="3.40.640.10">
    <property type="entry name" value="Type I PLP-dependent aspartate aminotransferase-like (Major domain)"/>
    <property type="match status" value="1"/>
</dbReference>
<dbReference type="InterPro" id="IPR006948">
    <property type="entry name" value="Alliinase_C"/>
</dbReference>
<dbReference type="InterPro" id="IPR050478">
    <property type="entry name" value="Ethylene_sulfur-biosynth"/>
</dbReference>
<sequence>MRIATLLLESDRHNSTKLPSMHCSPTPMRGFGSPILFFQARSDGFARRSVVNGSEGILIHDLAYYWPQYTPISSAADYNLMLFTVSKSTGHAGMRINSSNVPKENQISNFIHCTCSRWALVKDEDVGKQLREAVH</sequence>
<dbReference type="Proteomes" id="UP001396334">
    <property type="component" value="Unassembled WGS sequence"/>
</dbReference>
<dbReference type="SUPFAM" id="SSF53383">
    <property type="entry name" value="PLP-dependent transferases"/>
    <property type="match status" value="1"/>
</dbReference>
<keyword evidence="1" id="KW-0663">Pyridoxal phosphate</keyword>